<dbReference type="SMART" id="SM00304">
    <property type="entry name" value="HAMP"/>
    <property type="match status" value="1"/>
</dbReference>
<dbReference type="EMBL" id="SWJE01000010">
    <property type="protein sequence ID" value="TKC86928.1"/>
    <property type="molecule type" value="Genomic_DNA"/>
</dbReference>
<feature type="domain" description="HAMP" evidence="4">
    <location>
        <begin position="296"/>
        <end position="348"/>
    </location>
</feature>
<dbReference type="PROSITE" id="PS50885">
    <property type="entry name" value="HAMP"/>
    <property type="match status" value="1"/>
</dbReference>
<evidence type="ECO:0000313" key="6">
    <source>
        <dbReference type="EMBL" id="TKC86928.1"/>
    </source>
</evidence>
<name>A0A4U1I1C6_9BURK</name>
<dbReference type="CDD" id="cd01948">
    <property type="entry name" value="EAL"/>
    <property type="match status" value="1"/>
</dbReference>
<evidence type="ECO:0000259" key="4">
    <source>
        <dbReference type="PROSITE" id="PS50885"/>
    </source>
</evidence>
<dbReference type="Pfam" id="PF00672">
    <property type="entry name" value="HAMP"/>
    <property type="match status" value="1"/>
</dbReference>
<dbReference type="GO" id="GO:0016020">
    <property type="term" value="C:membrane"/>
    <property type="evidence" value="ECO:0007669"/>
    <property type="project" value="InterPro"/>
</dbReference>
<dbReference type="SUPFAM" id="SSF141868">
    <property type="entry name" value="EAL domain-like"/>
    <property type="match status" value="1"/>
</dbReference>
<dbReference type="Gene3D" id="3.20.20.450">
    <property type="entry name" value="EAL domain"/>
    <property type="match status" value="1"/>
</dbReference>
<dbReference type="Proteomes" id="UP000305539">
    <property type="component" value="Unassembled WGS sequence"/>
</dbReference>
<dbReference type="InterPro" id="IPR029151">
    <property type="entry name" value="Sensor-like_sf"/>
</dbReference>
<feature type="domain" description="EAL" evidence="3">
    <location>
        <begin position="525"/>
        <end position="777"/>
    </location>
</feature>
<dbReference type="PANTHER" id="PTHR44757:SF2">
    <property type="entry name" value="BIOFILM ARCHITECTURE MAINTENANCE PROTEIN MBAA"/>
    <property type="match status" value="1"/>
</dbReference>
<dbReference type="InterPro" id="IPR043128">
    <property type="entry name" value="Rev_trsase/Diguanyl_cyclase"/>
</dbReference>
<evidence type="ECO:0000256" key="1">
    <source>
        <dbReference type="SAM" id="Phobius"/>
    </source>
</evidence>
<dbReference type="Gene3D" id="3.30.70.270">
    <property type="match status" value="1"/>
</dbReference>
<dbReference type="InterPro" id="IPR052155">
    <property type="entry name" value="Biofilm_reg_signaling"/>
</dbReference>
<feature type="transmembrane region" description="Helical" evidence="1">
    <location>
        <begin position="274"/>
        <end position="295"/>
    </location>
</feature>
<feature type="chain" id="PRO_5020734968" evidence="2">
    <location>
        <begin position="24"/>
        <end position="789"/>
    </location>
</feature>
<protein>
    <submittedName>
        <fullName evidence="6">EAL domain-containing protein</fullName>
    </submittedName>
</protein>
<dbReference type="Pfam" id="PF00563">
    <property type="entry name" value="EAL"/>
    <property type="match status" value="1"/>
</dbReference>
<dbReference type="SMART" id="SM00052">
    <property type="entry name" value="EAL"/>
    <property type="match status" value="1"/>
</dbReference>
<dbReference type="PROSITE" id="PS50887">
    <property type="entry name" value="GGDEF"/>
    <property type="match status" value="1"/>
</dbReference>
<evidence type="ECO:0000313" key="7">
    <source>
        <dbReference type="Proteomes" id="UP000305539"/>
    </source>
</evidence>
<dbReference type="InterPro" id="IPR000160">
    <property type="entry name" value="GGDEF_dom"/>
</dbReference>
<dbReference type="PANTHER" id="PTHR44757">
    <property type="entry name" value="DIGUANYLATE CYCLASE DGCP"/>
    <property type="match status" value="1"/>
</dbReference>
<dbReference type="GO" id="GO:0007165">
    <property type="term" value="P:signal transduction"/>
    <property type="evidence" value="ECO:0007669"/>
    <property type="project" value="InterPro"/>
</dbReference>
<dbReference type="InterPro" id="IPR001633">
    <property type="entry name" value="EAL_dom"/>
</dbReference>
<sequence length="789" mass="85626">MRLHKLRSKIALVFVLLMLAVQAAVFIAADRVIASVARAHVDEQLDVGERVFRRVLQSDTARLTQAAGIVAADFGFREAVATGDEATVMSALRNQGDRIRADVAMLVNLEGKLIADSRTPSGVGSPFAFPALLEHPARKDAATLIGSIGGKAYALVVVPVKAPTTIAWVAIGFSIDDAFAAQMHDVTSLDVSFMTRVSGNRWTIAASSLPGEERGALQRASGGAMFADRHDTSLQLNDGFGSRAVWLAPYGEPVVAVLQKSIAEAIARFRQLQVALLLLTLAGVAVSIAGATLTARSVTRPLAELTRFARRIGRGEYDASISISQKDEISELAAAFSQMRNDIAEREARITNLAYVDTLTALPNRLAFCERLEEAIDRSGREAGSLAVMVMDIDRFKYVNDALGHHAGDMLLREVGKRLRQALPHASDLVARLGGDEFAMLLPHSGPDAAQRVANACLKALEAPIQIEEHFVDVGASLGIACFPQHGADMPTLLRRADAAMYVAKRANTGVAMYDASRERGGAERLSLMSELRHAIDHGELRLYYQPKVDLATNAMAHVEALVRWVHPARGMVPPGEFIPFAEQTGFIRSISRWVAGEAIAQCARWHALGLELNVSINLSARDLGADLPDALDALLRRHGLDARWLWVEITESALMDDPAHAIDTLERLHRLGIRLSIDDFGTGYSSLAYLKRMPVSELKIDRSFVMGMTGDADDELIVRSTIALAHNMGLQVAAEGIEDEATLARLRALHCDIAQGYYLSRPLPADKVEGWLREWNEVVAACSQTQSG</sequence>
<keyword evidence="1" id="KW-1133">Transmembrane helix</keyword>
<dbReference type="CDD" id="cd01949">
    <property type="entry name" value="GGDEF"/>
    <property type="match status" value="1"/>
</dbReference>
<dbReference type="OrthoDB" id="9813903at2"/>
<dbReference type="SUPFAM" id="SSF103190">
    <property type="entry name" value="Sensory domain-like"/>
    <property type="match status" value="1"/>
</dbReference>
<dbReference type="SMART" id="SM00267">
    <property type="entry name" value="GGDEF"/>
    <property type="match status" value="1"/>
</dbReference>
<dbReference type="NCBIfam" id="TIGR00254">
    <property type="entry name" value="GGDEF"/>
    <property type="match status" value="1"/>
</dbReference>
<keyword evidence="7" id="KW-1185">Reference proteome</keyword>
<dbReference type="Pfam" id="PF14827">
    <property type="entry name" value="dCache_3"/>
    <property type="match status" value="1"/>
</dbReference>
<keyword evidence="1" id="KW-0472">Membrane</keyword>
<dbReference type="SUPFAM" id="SSF158472">
    <property type="entry name" value="HAMP domain-like"/>
    <property type="match status" value="1"/>
</dbReference>
<dbReference type="SUPFAM" id="SSF55073">
    <property type="entry name" value="Nucleotide cyclase"/>
    <property type="match status" value="1"/>
</dbReference>
<feature type="signal peptide" evidence="2">
    <location>
        <begin position="1"/>
        <end position="23"/>
    </location>
</feature>
<dbReference type="CDD" id="cd06225">
    <property type="entry name" value="HAMP"/>
    <property type="match status" value="1"/>
</dbReference>
<dbReference type="InterPro" id="IPR029787">
    <property type="entry name" value="Nucleotide_cyclase"/>
</dbReference>
<comment type="caution">
    <text evidence="6">The sequence shown here is derived from an EMBL/GenBank/DDBJ whole genome shotgun (WGS) entry which is preliminary data.</text>
</comment>
<gene>
    <name evidence="6" type="ORF">FAZ69_20095</name>
</gene>
<accession>A0A4U1I1C6</accession>
<keyword evidence="1" id="KW-0812">Transmembrane</keyword>
<dbReference type="AlphaFoldDB" id="A0A4U1I1C6"/>
<organism evidence="6 7">
    <name type="scientific">Trinickia terrae</name>
    <dbReference type="NCBI Taxonomy" id="2571161"/>
    <lineage>
        <taxon>Bacteria</taxon>
        <taxon>Pseudomonadati</taxon>
        <taxon>Pseudomonadota</taxon>
        <taxon>Betaproteobacteria</taxon>
        <taxon>Burkholderiales</taxon>
        <taxon>Burkholderiaceae</taxon>
        <taxon>Trinickia</taxon>
    </lineage>
</organism>
<evidence type="ECO:0000259" key="3">
    <source>
        <dbReference type="PROSITE" id="PS50883"/>
    </source>
</evidence>
<dbReference type="InterPro" id="IPR003660">
    <property type="entry name" value="HAMP_dom"/>
</dbReference>
<proteinExistence type="predicted"/>
<dbReference type="PROSITE" id="PS50883">
    <property type="entry name" value="EAL"/>
    <property type="match status" value="1"/>
</dbReference>
<dbReference type="RefSeq" id="WP_136896821.1">
    <property type="nucleotide sequence ID" value="NZ_SWJE01000010.1"/>
</dbReference>
<dbReference type="InterPro" id="IPR029150">
    <property type="entry name" value="dCache_3"/>
</dbReference>
<evidence type="ECO:0000259" key="5">
    <source>
        <dbReference type="PROSITE" id="PS50887"/>
    </source>
</evidence>
<dbReference type="Pfam" id="PF00990">
    <property type="entry name" value="GGDEF"/>
    <property type="match status" value="1"/>
</dbReference>
<reference evidence="6 7" key="1">
    <citation type="submission" date="2019-04" db="EMBL/GenBank/DDBJ databases">
        <title>Trinickia sp. 7GSK02, isolated from subtropical forest soil.</title>
        <authorList>
            <person name="Gao Z.-H."/>
            <person name="Qiu L.-H."/>
        </authorList>
    </citation>
    <scope>NUCLEOTIDE SEQUENCE [LARGE SCALE GENOMIC DNA]</scope>
    <source>
        <strain evidence="6 7">7GSK02</strain>
    </source>
</reference>
<dbReference type="InterPro" id="IPR035919">
    <property type="entry name" value="EAL_sf"/>
</dbReference>
<dbReference type="Gene3D" id="6.10.340.10">
    <property type="match status" value="1"/>
</dbReference>
<keyword evidence="2" id="KW-0732">Signal</keyword>
<feature type="domain" description="GGDEF" evidence="5">
    <location>
        <begin position="384"/>
        <end position="516"/>
    </location>
</feature>
<evidence type="ECO:0000256" key="2">
    <source>
        <dbReference type="SAM" id="SignalP"/>
    </source>
</evidence>